<dbReference type="EMBL" id="OB660685">
    <property type="protein sequence ID" value="CAD7225892.1"/>
    <property type="molecule type" value="Genomic_DNA"/>
</dbReference>
<dbReference type="GO" id="GO:0016020">
    <property type="term" value="C:membrane"/>
    <property type="evidence" value="ECO:0007669"/>
    <property type="project" value="UniProtKB-SubCell"/>
</dbReference>
<dbReference type="PRINTS" id="PR00576">
    <property type="entry name" value="OPSINRH1RH2"/>
</dbReference>
<evidence type="ECO:0000256" key="7">
    <source>
        <dbReference type="ARBA" id="ARBA00023136"/>
    </source>
</evidence>
<evidence type="ECO:0000256" key="11">
    <source>
        <dbReference type="RuleBase" id="RU000688"/>
    </source>
</evidence>
<gene>
    <name evidence="12" type="ORF">CTOB1V02_LOCUS3821</name>
</gene>
<evidence type="ECO:0000313" key="12">
    <source>
        <dbReference type="EMBL" id="CAD7225892.1"/>
    </source>
</evidence>
<keyword evidence="8 11" id="KW-0675">Receptor</keyword>
<evidence type="ECO:0000256" key="3">
    <source>
        <dbReference type="ARBA" id="ARBA00022553"/>
    </source>
</evidence>
<protein>
    <submittedName>
        <fullName evidence="12">Uncharacterized protein</fullName>
    </submittedName>
</protein>
<keyword evidence="7" id="KW-0472">Membrane</keyword>
<keyword evidence="6 11" id="KW-0297">G-protein coupled receptor</keyword>
<evidence type="ECO:0000256" key="1">
    <source>
        <dbReference type="ARBA" id="ARBA00004141"/>
    </source>
</evidence>
<evidence type="ECO:0000256" key="9">
    <source>
        <dbReference type="ARBA" id="ARBA00023224"/>
    </source>
</evidence>
<evidence type="ECO:0000256" key="2">
    <source>
        <dbReference type="ARBA" id="ARBA00010663"/>
    </source>
</evidence>
<dbReference type="GO" id="GO:0004930">
    <property type="term" value="F:G protein-coupled receptor activity"/>
    <property type="evidence" value="ECO:0007669"/>
    <property type="project" value="UniProtKB-KW"/>
</dbReference>
<dbReference type="PROSITE" id="PS00237">
    <property type="entry name" value="G_PROTEIN_RECEP_F1_1"/>
    <property type="match status" value="1"/>
</dbReference>
<evidence type="ECO:0000256" key="4">
    <source>
        <dbReference type="ARBA" id="ARBA00022692"/>
    </source>
</evidence>
<dbReference type="AlphaFoldDB" id="A0A7R8W7P4"/>
<dbReference type="GO" id="GO:0007602">
    <property type="term" value="P:phototransduction"/>
    <property type="evidence" value="ECO:0007669"/>
    <property type="project" value="InterPro"/>
</dbReference>
<name>A0A7R8W7P4_9CRUS</name>
<dbReference type="OrthoDB" id="9996086at2759"/>
<comment type="subcellular location">
    <subcellularLocation>
        <location evidence="1">Membrane</location>
        <topology evidence="1">Multi-pass membrane protein</topology>
    </subcellularLocation>
</comment>
<dbReference type="PROSITE" id="PS50262">
    <property type="entry name" value="G_PROTEIN_RECEP_F1_2"/>
    <property type="match status" value="1"/>
</dbReference>
<keyword evidence="10" id="KW-0716">Sensory transduction</keyword>
<dbReference type="InterPro" id="IPR050125">
    <property type="entry name" value="GPCR_opsins"/>
</dbReference>
<dbReference type="Pfam" id="PF00001">
    <property type="entry name" value="7tm_1"/>
    <property type="match status" value="1"/>
</dbReference>
<organism evidence="12">
    <name type="scientific">Cyprideis torosa</name>
    <dbReference type="NCBI Taxonomy" id="163714"/>
    <lineage>
        <taxon>Eukaryota</taxon>
        <taxon>Metazoa</taxon>
        <taxon>Ecdysozoa</taxon>
        <taxon>Arthropoda</taxon>
        <taxon>Crustacea</taxon>
        <taxon>Oligostraca</taxon>
        <taxon>Ostracoda</taxon>
        <taxon>Podocopa</taxon>
        <taxon>Podocopida</taxon>
        <taxon>Cytherocopina</taxon>
        <taxon>Cytheroidea</taxon>
        <taxon>Cytherideidae</taxon>
        <taxon>Cyprideis</taxon>
    </lineage>
</organism>
<dbReference type="Gene3D" id="1.20.1070.10">
    <property type="entry name" value="Rhodopsin 7-helix transmembrane proteins"/>
    <property type="match status" value="1"/>
</dbReference>
<proteinExistence type="inferred from homology"/>
<keyword evidence="5" id="KW-1133">Transmembrane helix</keyword>
<reference evidence="12" key="1">
    <citation type="submission" date="2020-11" db="EMBL/GenBank/DDBJ databases">
        <authorList>
            <person name="Tran Van P."/>
        </authorList>
    </citation>
    <scope>NUCLEOTIDE SEQUENCE</scope>
</reference>
<evidence type="ECO:0000256" key="6">
    <source>
        <dbReference type="ARBA" id="ARBA00023040"/>
    </source>
</evidence>
<keyword evidence="9 11" id="KW-0807">Transducer</keyword>
<dbReference type="GO" id="GO:0007601">
    <property type="term" value="P:visual perception"/>
    <property type="evidence" value="ECO:0007669"/>
    <property type="project" value="UniProtKB-KW"/>
</dbReference>
<dbReference type="PANTHER" id="PTHR24240">
    <property type="entry name" value="OPSIN"/>
    <property type="match status" value="1"/>
</dbReference>
<comment type="similarity">
    <text evidence="2 11">Belongs to the G-protein coupled receptor 1 family.</text>
</comment>
<keyword evidence="4 11" id="KW-0812">Transmembrane</keyword>
<dbReference type="InterPro" id="IPR017452">
    <property type="entry name" value="GPCR_Rhodpsn_7TM"/>
</dbReference>
<sequence>MTENQQDVPNDYYGRNGPSRPKFFPGQGGSSGNASVVDSLPPEMLHMVDPFWFQFPPLNPQINAVLGMVISVMGIIAVLGNASVIYVFASTPGLRTPSNILILNLAFSDLMMMLSNFPPTAIACWYSRWVFGETICSLYAMTASMFGNASIWSLAMIAYDRYRVIVKGLAAKPLTYGRVFLIISFIWFAAISWTVFPLVGWNRYVPEGNMVVCGIDSVTTDWVAKSYILVYSIFVYFYYYGRNGPSRPEFFPGQGGSSGNASVVDSLPAEMLHMVDPFWFQFPPLNPQINAILGMVISVMGIIAVLGNASVIYVFASTPGLRVSFTTRQFPRLL</sequence>
<keyword evidence="3" id="KW-0597">Phosphoprotein</keyword>
<evidence type="ECO:0000256" key="8">
    <source>
        <dbReference type="ARBA" id="ARBA00023170"/>
    </source>
</evidence>
<dbReference type="SUPFAM" id="SSF81321">
    <property type="entry name" value="Family A G protein-coupled receptor-like"/>
    <property type="match status" value="2"/>
</dbReference>
<dbReference type="InterPro" id="IPR001735">
    <property type="entry name" value="Opsin_RH1/RH2"/>
</dbReference>
<accession>A0A7R8W7P4</accession>
<dbReference type="PRINTS" id="PR00237">
    <property type="entry name" value="GPCRRHODOPSN"/>
</dbReference>
<keyword evidence="10" id="KW-0844">Vision</keyword>
<dbReference type="InterPro" id="IPR000276">
    <property type="entry name" value="GPCR_Rhodpsn"/>
</dbReference>
<evidence type="ECO:0000256" key="5">
    <source>
        <dbReference type="ARBA" id="ARBA00022989"/>
    </source>
</evidence>
<evidence type="ECO:0000256" key="10">
    <source>
        <dbReference type="ARBA" id="ARBA00023305"/>
    </source>
</evidence>